<organism evidence="1 2">
    <name type="scientific">Paratrimastix pyriformis</name>
    <dbReference type="NCBI Taxonomy" id="342808"/>
    <lineage>
        <taxon>Eukaryota</taxon>
        <taxon>Metamonada</taxon>
        <taxon>Preaxostyla</taxon>
        <taxon>Paratrimastigidae</taxon>
        <taxon>Paratrimastix</taxon>
    </lineage>
</organism>
<sequence length="80" mass="9027">MLKFSCGIIIDKETAVKLGRTPESTLACCKCPLMHHHRPIECEPLRSCTHPENAQPRYALSSSPITRFKDAAIRLQPPQR</sequence>
<name>A0ABQ8UTH6_9EUKA</name>
<accession>A0ABQ8UTH6</accession>
<dbReference type="EMBL" id="JAPMOS010000003">
    <property type="protein sequence ID" value="KAJ4462432.1"/>
    <property type="molecule type" value="Genomic_DNA"/>
</dbReference>
<evidence type="ECO:0000313" key="1">
    <source>
        <dbReference type="EMBL" id="KAJ4462432.1"/>
    </source>
</evidence>
<keyword evidence="2" id="KW-1185">Reference proteome</keyword>
<gene>
    <name evidence="1" type="ORF">PAPYR_1068</name>
</gene>
<evidence type="ECO:0000313" key="2">
    <source>
        <dbReference type="Proteomes" id="UP001141327"/>
    </source>
</evidence>
<comment type="caution">
    <text evidence="1">The sequence shown here is derived from an EMBL/GenBank/DDBJ whole genome shotgun (WGS) entry which is preliminary data.</text>
</comment>
<dbReference type="Proteomes" id="UP001141327">
    <property type="component" value="Unassembled WGS sequence"/>
</dbReference>
<proteinExistence type="predicted"/>
<protein>
    <submittedName>
        <fullName evidence="1">Uncharacterized protein</fullName>
    </submittedName>
</protein>
<reference evidence="1" key="1">
    <citation type="journal article" date="2022" name="bioRxiv">
        <title>Genomics of Preaxostyla Flagellates Illuminates Evolutionary Transitions and the Path Towards Mitochondrial Loss.</title>
        <authorList>
            <person name="Novak L.V.F."/>
            <person name="Treitli S.C."/>
            <person name="Pyrih J."/>
            <person name="Halakuc P."/>
            <person name="Pipaliya S.V."/>
            <person name="Vacek V."/>
            <person name="Brzon O."/>
            <person name="Soukal P."/>
            <person name="Eme L."/>
            <person name="Dacks J.B."/>
            <person name="Karnkowska A."/>
            <person name="Elias M."/>
            <person name="Hampl V."/>
        </authorList>
    </citation>
    <scope>NUCLEOTIDE SEQUENCE</scope>
    <source>
        <strain evidence="1">RCP-MX</strain>
    </source>
</reference>